<keyword evidence="5" id="KW-0274">FAD</keyword>
<dbReference type="PANTHER" id="PTHR42802:SF1">
    <property type="entry name" value="L-ORNITHINE N(5)-MONOOXYGENASE"/>
    <property type="match status" value="1"/>
</dbReference>
<evidence type="ECO:0000256" key="7">
    <source>
        <dbReference type="ARBA" id="ARBA00023002"/>
    </source>
</evidence>
<dbReference type="Gene3D" id="3.50.50.60">
    <property type="entry name" value="FAD/NAD(P)-binding domain"/>
    <property type="match status" value="1"/>
</dbReference>
<dbReference type="InterPro" id="IPR036188">
    <property type="entry name" value="FAD/NAD-bd_sf"/>
</dbReference>
<evidence type="ECO:0000256" key="4">
    <source>
        <dbReference type="ARBA" id="ARBA00022630"/>
    </source>
</evidence>
<dbReference type="GO" id="GO:0006879">
    <property type="term" value="P:intracellular iron ion homeostasis"/>
    <property type="evidence" value="ECO:0007669"/>
    <property type="project" value="TreeGrafter"/>
</dbReference>
<dbReference type="InterPro" id="IPR025700">
    <property type="entry name" value="Lys/Orn_oxygenase"/>
</dbReference>
<organism evidence="8 9">
    <name type="scientific">Pseudomonas amygdali pv. hibisci</name>
    <dbReference type="NCBI Taxonomy" id="251723"/>
    <lineage>
        <taxon>Bacteria</taxon>
        <taxon>Pseudomonadati</taxon>
        <taxon>Pseudomonadota</taxon>
        <taxon>Gammaproteobacteria</taxon>
        <taxon>Pseudomonadales</taxon>
        <taxon>Pseudomonadaceae</taxon>
        <taxon>Pseudomonas</taxon>
        <taxon>Pseudomonas amygdali</taxon>
    </lineage>
</organism>
<dbReference type="PANTHER" id="PTHR42802">
    <property type="entry name" value="MONOOXYGENASE"/>
    <property type="match status" value="1"/>
</dbReference>
<keyword evidence="7" id="KW-0560">Oxidoreductase</keyword>
<comment type="similarity">
    <text evidence="3">Belongs to the lysine N(6)-hydroxylase/L-ornithine N(5)-oxygenase family.</text>
</comment>
<name>A0AB34U8G9_PSEA0</name>
<keyword evidence="6" id="KW-0521">NADP</keyword>
<gene>
    <name evidence="8" type="ORF">ALO67_03950</name>
</gene>
<dbReference type="EMBL" id="LJQN01000067">
    <property type="protein sequence ID" value="KPX55529.1"/>
    <property type="molecule type" value="Genomic_DNA"/>
</dbReference>
<reference evidence="8 9" key="1">
    <citation type="submission" date="2015-09" db="EMBL/GenBank/DDBJ databases">
        <title>Genome announcement of multiple Pseudomonas syringae strains.</title>
        <authorList>
            <person name="Thakur S."/>
            <person name="Wang P.W."/>
            <person name="Gong Y."/>
            <person name="Weir B.S."/>
            <person name="Guttman D.S."/>
        </authorList>
    </citation>
    <scope>NUCLEOTIDE SEQUENCE [LARGE SCALE GENOMIC DNA]</scope>
    <source>
        <strain evidence="8 9">ICMP9623</strain>
    </source>
</reference>
<dbReference type="SUPFAM" id="SSF51905">
    <property type="entry name" value="FAD/NAD(P)-binding domain"/>
    <property type="match status" value="2"/>
</dbReference>
<evidence type="ECO:0000256" key="6">
    <source>
        <dbReference type="ARBA" id="ARBA00022857"/>
    </source>
</evidence>
<dbReference type="AlphaFoldDB" id="A0AB34U8G9"/>
<comment type="pathway">
    <text evidence="2">Siderophore biosynthesis.</text>
</comment>
<protein>
    <submittedName>
        <fullName evidence="8">L-ornithine N5-oxygenase</fullName>
    </submittedName>
</protein>
<comment type="caution">
    <text evidence="8">The sequence shown here is derived from an EMBL/GenBank/DDBJ whole genome shotgun (WGS) entry which is preliminary data.</text>
</comment>
<evidence type="ECO:0000256" key="3">
    <source>
        <dbReference type="ARBA" id="ARBA00007588"/>
    </source>
</evidence>
<keyword evidence="4" id="KW-0285">Flavoprotein</keyword>
<evidence type="ECO:0000313" key="8">
    <source>
        <dbReference type="EMBL" id="KPX55529.1"/>
    </source>
</evidence>
<evidence type="ECO:0000256" key="2">
    <source>
        <dbReference type="ARBA" id="ARBA00004924"/>
    </source>
</evidence>
<dbReference type="Pfam" id="PF13434">
    <property type="entry name" value="Lys_Orn_oxgnase"/>
    <property type="match status" value="1"/>
</dbReference>
<sequence>MLNMEVHDLIGVGFGPSNLALAIALQEHGSRGEPVRMLFLEREPRFAWHEHMMLADTRMQVAFLKDLVSLRNPRSHFTFVNYLHEQNRLQDFINLKTFYPSRHEFGDYLAWAAGHFSDCVDYGNEVLEVTPHLGQEGVHLLKVHTRDGQGQDHYHLTRHLVIGIGGSSRIPDQFAQLRHDKRIFHSSGYLKSIPEHMHAQRVAVIGAGQSAAEIFMDLPNQSANVQVDLIMRNSALRVADDSPFVNEIFNADLIDQLYDSPEQNAAYIKDFWHTNYAAADLDLVENIYQVIYQQKVRGLNGHRILNNQEITAVQSRAEGVSITLKDRCRDACTTHTYDAVILATGYRRDHHLALLKPLASYLGDFRVDRQYRLHTTPDFRPSIFLQGACESSHGLSDTLLSVLATRSAQITAALTASLSACEQGQLR</sequence>
<dbReference type="GO" id="GO:0016491">
    <property type="term" value="F:oxidoreductase activity"/>
    <property type="evidence" value="ECO:0007669"/>
    <property type="project" value="UniProtKB-KW"/>
</dbReference>
<proteinExistence type="inferred from homology"/>
<accession>A0AB34U8G9</accession>
<dbReference type="Proteomes" id="UP000050545">
    <property type="component" value="Unassembled WGS sequence"/>
</dbReference>
<evidence type="ECO:0000256" key="5">
    <source>
        <dbReference type="ARBA" id="ARBA00022827"/>
    </source>
</evidence>
<evidence type="ECO:0000313" key="9">
    <source>
        <dbReference type="Proteomes" id="UP000050545"/>
    </source>
</evidence>
<evidence type="ECO:0000256" key="1">
    <source>
        <dbReference type="ARBA" id="ARBA00001974"/>
    </source>
</evidence>
<comment type="cofactor">
    <cofactor evidence="1">
        <name>FAD</name>
        <dbReference type="ChEBI" id="CHEBI:57692"/>
    </cofactor>
</comment>